<evidence type="ECO:0000313" key="3">
    <source>
        <dbReference type="EMBL" id="UOR05543.1"/>
    </source>
</evidence>
<feature type="signal peptide" evidence="2">
    <location>
        <begin position="1"/>
        <end position="21"/>
    </location>
</feature>
<dbReference type="InterPro" id="IPR010131">
    <property type="entry name" value="MdtP/NodT-like"/>
</dbReference>
<keyword evidence="2" id="KW-0564">Palmitate</keyword>
<keyword evidence="2" id="KW-0472">Membrane</keyword>
<dbReference type="GO" id="GO:0015562">
    <property type="term" value="F:efflux transmembrane transporter activity"/>
    <property type="evidence" value="ECO:0007669"/>
    <property type="project" value="InterPro"/>
</dbReference>
<proteinExistence type="inferred from homology"/>
<protein>
    <submittedName>
        <fullName evidence="3">Efflux transporter outer membrane subunit</fullName>
    </submittedName>
</protein>
<gene>
    <name evidence="3" type="ORF">MUN82_00235</name>
</gene>
<comment type="subcellular location">
    <subcellularLocation>
        <location evidence="2">Cell membrane</location>
        <topology evidence="2">Lipid-anchor</topology>
    </subcellularLocation>
</comment>
<dbReference type="PANTHER" id="PTHR30203">
    <property type="entry name" value="OUTER MEMBRANE CATION EFFLUX PROTEIN"/>
    <property type="match status" value="1"/>
</dbReference>
<keyword evidence="2" id="KW-0812">Transmembrane</keyword>
<organism evidence="3 4">
    <name type="scientific">Hymenobacter aerilatus</name>
    <dbReference type="NCBI Taxonomy" id="2932251"/>
    <lineage>
        <taxon>Bacteria</taxon>
        <taxon>Pseudomonadati</taxon>
        <taxon>Bacteroidota</taxon>
        <taxon>Cytophagia</taxon>
        <taxon>Cytophagales</taxon>
        <taxon>Hymenobacteraceae</taxon>
        <taxon>Hymenobacter</taxon>
    </lineage>
</organism>
<evidence type="ECO:0000256" key="1">
    <source>
        <dbReference type="ARBA" id="ARBA00007613"/>
    </source>
</evidence>
<comment type="similarity">
    <text evidence="1 2">Belongs to the outer membrane factor (OMF) (TC 1.B.17) family.</text>
</comment>
<sequence length="472" mass="51460">MTSYRLLIGVLLLLASACRVGQNYTRPALPLSAQYRTASAPVTTTDSTTLGDATWRNVFRDPALQQLIDSALVHNLDLQVALRNLESADQQLRQARHAYVPTVALQAGATSNTASRNSLNGISSEQFVGTRTVKDFTAGLSASWELDVWGRLRRLQEAARANYLQTDEARKAVQTQLVSQVAQGYYELLRLDAQLTIAHRNEALNDSTLRLIRLQWNAGLVTTLAVQQAEVQRQTAALLVPQLEQGIMEQENALRVLTGQEPAVVARATTDAPLQPDGPLAVGVPVNLLSRRPDVRSRELALVAANARTGAARANLYPALTLTAGTGLNAFQLSNWLTLPGGVFTNIGAGAVQPLLQQRQLRTQLELTRLDQERAALEFRQAVLSAAGEVSTALVRVEKTQQQVVIATARVDTLNQAIRDANLLYRSNLANYLEVLTAQSNALQSQLALVDIRRQQSGALVELYRSLGGGWR</sequence>
<feature type="chain" id="PRO_5035962482" evidence="2">
    <location>
        <begin position="22"/>
        <end position="472"/>
    </location>
</feature>
<dbReference type="Gene3D" id="1.20.1600.10">
    <property type="entry name" value="Outer membrane efflux proteins (OEP)"/>
    <property type="match status" value="1"/>
</dbReference>
<dbReference type="AlphaFoldDB" id="A0A8T9SXT4"/>
<accession>A0A8T9SXT4</accession>
<name>A0A8T9SXT4_9BACT</name>
<keyword evidence="4" id="KW-1185">Reference proteome</keyword>
<dbReference type="EMBL" id="CP095053">
    <property type="protein sequence ID" value="UOR05543.1"/>
    <property type="molecule type" value="Genomic_DNA"/>
</dbReference>
<keyword evidence="2" id="KW-0732">Signal</keyword>
<dbReference type="InterPro" id="IPR003423">
    <property type="entry name" value="OMP_efflux"/>
</dbReference>
<dbReference type="GO" id="GO:0005886">
    <property type="term" value="C:plasma membrane"/>
    <property type="evidence" value="ECO:0007669"/>
    <property type="project" value="UniProtKB-SubCell"/>
</dbReference>
<evidence type="ECO:0000313" key="4">
    <source>
        <dbReference type="Proteomes" id="UP000829925"/>
    </source>
</evidence>
<reference evidence="3 4" key="1">
    <citation type="submission" date="2022-04" db="EMBL/GenBank/DDBJ databases">
        <title>Hymenobacter sp. isolated from the air.</title>
        <authorList>
            <person name="Won M."/>
            <person name="Lee C.-M."/>
            <person name="Woen H.-Y."/>
            <person name="Kwon S.-W."/>
        </authorList>
    </citation>
    <scope>NUCLEOTIDE SEQUENCE [LARGE SCALE GENOMIC DNA]</scope>
    <source>
        <strain evidence="4">5413 J-13</strain>
    </source>
</reference>
<dbReference type="SUPFAM" id="SSF56954">
    <property type="entry name" value="Outer membrane efflux proteins (OEP)"/>
    <property type="match status" value="1"/>
</dbReference>
<dbReference type="Proteomes" id="UP000829925">
    <property type="component" value="Chromosome"/>
</dbReference>
<dbReference type="RefSeq" id="WP_245093811.1">
    <property type="nucleotide sequence ID" value="NZ_CP095053.1"/>
</dbReference>
<dbReference type="NCBIfam" id="TIGR01845">
    <property type="entry name" value="outer_NodT"/>
    <property type="match status" value="1"/>
</dbReference>
<dbReference type="PROSITE" id="PS51257">
    <property type="entry name" value="PROKAR_LIPOPROTEIN"/>
    <property type="match status" value="1"/>
</dbReference>
<keyword evidence="2" id="KW-1134">Transmembrane beta strand</keyword>
<dbReference type="Gene3D" id="2.20.200.10">
    <property type="entry name" value="Outer membrane efflux proteins (OEP)"/>
    <property type="match status" value="1"/>
</dbReference>
<dbReference type="PANTHER" id="PTHR30203:SF33">
    <property type="entry name" value="BLR4455 PROTEIN"/>
    <property type="match status" value="1"/>
</dbReference>
<evidence type="ECO:0000256" key="2">
    <source>
        <dbReference type="RuleBase" id="RU362097"/>
    </source>
</evidence>
<keyword evidence="2" id="KW-0449">Lipoprotein</keyword>
<dbReference type="Pfam" id="PF02321">
    <property type="entry name" value="OEP"/>
    <property type="match status" value="2"/>
</dbReference>
<dbReference type="KEGG" id="haei:MUN82_00235"/>